<evidence type="ECO:0000256" key="13">
    <source>
        <dbReference type="PIRSR" id="PIRSR618044-1"/>
    </source>
</evidence>
<keyword evidence="6" id="KW-0645">Protease</keyword>
<evidence type="ECO:0000259" key="17">
    <source>
        <dbReference type="SMART" id="SM00936"/>
    </source>
</evidence>
<evidence type="ECO:0000256" key="14">
    <source>
        <dbReference type="PIRSR" id="PIRSR618044-2"/>
    </source>
</evidence>
<evidence type="ECO:0000256" key="16">
    <source>
        <dbReference type="SAM" id="SignalP"/>
    </source>
</evidence>
<dbReference type="PRINTS" id="PR00725">
    <property type="entry name" value="DADACBPTASE1"/>
</dbReference>
<dbReference type="GO" id="GO:0008360">
    <property type="term" value="P:regulation of cell shape"/>
    <property type="evidence" value="ECO:0007669"/>
    <property type="project" value="UniProtKB-KW"/>
</dbReference>
<dbReference type="PANTHER" id="PTHR21581">
    <property type="entry name" value="D-ALANYL-D-ALANINE CARBOXYPEPTIDASE"/>
    <property type="match status" value="1"/>
</dbReference>
<dbReference type="Proteomes" id="UP000469011">
    <property type="component" value="Unassembled WGS sequence"/>
</dbReference>
<protein>
    <recommendedName>
        <fullName evidence="4">serine-type D-Ala-D-Ala carboxypeptidase</fullName>
        <ecNumber evidence="4">3.4.16.4</ecNumber>
    </recommendedName>
</protein>
<dbReference type="InterPro" id="IPR001967">
    <property type="entry name" value="Peptidase_S11_N"/>
</dbReference>
<name>A0A6N9SZ38_9HYPH</name>
<dbReference type="GO" id="GO:0009002">
    <property type="term" value="F:serine-type D-Ala-D-Ala carboxypeptidase activity"/>
    <property type="evidence" value="ECO:0007669"/>
    <property type="project" value="UniProtKB-EC"/>
</dbReference>
<dbReference type="RefSeq" id="WP_163462530.1">
    <property type="nucleotide sequence ID" value="NZ_JAAAMG010000005.1"/>
</dbReference>
<dbReference type="PANTHER" id="PTHR21581:SF6">
    <property type="entry name" value="TRAFFICKING PROTEIN PARTICLE COMPLEX SUBUNIT 12"/>
    <property type="match status" value="1"/>
</dbReference>
<evidence type="ECO:0000256" key="11">
    <source>
        <dbReference type="ARBA" id="ARBA00023316"/>
    </source>
</evidence>
<dbReference type="EC" id="3.4.16.4" evidence="4"/>
<comment type="caution">
    <text evidence="18">The sequence shown here is derived from an EMBL/GenBank/DDBJ whole genome shotgun (WGS) entry which is preliminary data.</text>
</comment>
<keyword evidence="5 18" id="KW-0121">Carboxypeptidase</keyword>
<evidence type="ECO:0000256" key="5">
    <source>
        <dbReference type="ARBA" id="ARBA00022645"/>
    </source>
</evidence>
<dbReference type="InterPro" id="IPR018044">
    <property type="entry name" value="Peptidase_S11"/>
</dbReference>
<evidence type="ECO:0000256" key="7">
    <source>
        <dbReference type="ARBA" id="ARBA00022729"/>
    </source>
</evidence>
<proteinExistence type="inferred from homology"/>
<comment type="similarity">
    <text evidence="3 15">Belongs to the peptidase S11 family.</text>
</comment>
<accession>A0A6N9SZ38</accession>
<dbReference type="InterPro" id="IPR015956">
    <property type="entry name" value="Peniciliin-bd_prot_C_sf"/>
</dbReference>
<feature type="active site" description="Proton acceptor" evidence="13">
    <location>
        <position position="62"/>
    </location>
</feature>
<evidence type="ECO:0000256" key="9">
    <source>
        <dbReference type="ARBA" id="ARBA00022960"/>
    </source>
</evidence>
<keyword evidence="9" id="KW-0133">Cell shape</keyword>
<feature type="binding site" evidence="14">
    <location>
        <position position="224"/>
    </location>
    <ligand>
        <name>substrate</name>
    </ligand>
</feature>
<dbReference type="InterPro" id="IPR037167">
    <property type="entry name" value="Peptidase_S11_C_sf"/>
</dbReference>
<dbReference type="Pfam" id="PF00768">
    <property type="entry name" value="Peptidase_S11"/>
    <property type="match status" value="1"/>
</dbReference>
<keyword evidence="10" id="KW-0573">Peptidoglycan synthesis</keyword>
<dbReference type="AlphaFoldDB" id="A0A6N9SZ38"/>
<feature type="domain" description="Peptidase S11 D-Ala-D-Ala carboxypeptidase A C-terminal" evidence="17">
    <location>
        <begin position="274"/>
        <end position="364"/>
    </location>
</feature>
<dbReference type="Gene3D" id="2.60.410.10">
    <property type="entry name" value="D-Ala-D-Ala carboxypeptidase, C-terminal domain"/>
    <property type="match status" value="1"/>
</dbReference>
<evidence type="ECO:0000313" key="19">
    <source>
        <dbReference type="Proteomes" id="UP000469011"/>
    </source>
</evidence>
<dbReference type="InterPro" id="IPR012907">
    <property type="entry name" value="Peptidase_S11_C"/>
</dbReference>
<dbReference type="UniPathway" id="UPA00219"/>
<dbReference type="SUPFAM" id="SSF69189">
    <property type="entry name" value="Penicillin-binding protein associated domain"/>
    <property type="match status" value="1"/>
</dbReference>
<dbReference type="Pfam" id="PF07943">
    <property type="entry name" value="PBP5_C"/>
    <property type="match status" value="1"/>
</dbReference>
<keyword evidence="7 16" id="KW-0732">Signal</keyword>
<dbReference type="GO" id="GO:0009252">
    <property type="term" value="P:peptidoglycan biosynthetic process"/>
    <property type="evidence" value="ECO:0007669"/>
    <property type="project" value="UniProtKB-UniPathway"/>
</dbReference>
<evidence type="ECO:0000256" key="12">
    <source>
        <dbReference type="ARBA" id="ARBA00034000"/>
    </source>
</evidence>
<feature type="signal peptide" evidence="16">
    <location>
        <begin position="1"/>
        <end position="27"/>
    </location>
</feature>
<gene>
    <name evidence="18" type="ORF">GTK09_07915</name>
</gene>
<evidence type="ECO:0000256" key="4">
    <source>
        <dbReference type="ARBA" id="ARBA00012448"/>
    </source>
</evidence>
<keyword evidence="19" id="KW-1185">Reference proteome</keyword>
<comment type="function">
    <text evidence="1">Removes C-terminal D-alanyl residues from sugar-peptide cell wall precursors.</text>
</comment>
<evidence type="ECO:0000256" key="3">
    <source>
        <dbReference type="ARBA" id="ARBA00007164"/>
    </source>
</evidence>
<sequence length="390" mass="40946">MTFHRALVRLLAALALLAALGAAPASAFETKAPTAILLDVGTGHILYEKNADEPIPPASLAKLMTAAVVFDMIKSGEASRNDTFEVSEKAWREGGANSGGSTMFLPVRKQVSLGDLIKGLIIQSGNDAAIVIAEGLAGSVPQFAEKMNAEAKAIGLSHSHFVNPHGLPAEGQKVTMRDLAVLADYLIKTFPNEYPLFSEESFRFNGITQKNRNPLLSLGADGLKTGHTSASGYGLVASAKKDGRRIVLAMSGMTSTEERAREAKRLMDFGLQDFEEVTLVKAGEPLGGATVAGGSTGTVPLVARKDLTVLVPRGSLSGVERRILGNGPLPAPVEKGQRAGWAMFTRGGETLQEVPLFAAEAVSRASVLSRIAGTIADQFARAPDPTSASD</sequence>
<dbReference type="InterPro" id="IPR012338">
    <property type="entry name" value="Beta-lactam/transpept-like"/>
</dbReference>
<evidence type="ECO:0000256" key="1">
    <source>
        <dbReference type="ARBA" id="ARBA00003217"/>
    </source>
</evidence>
<comment type="pathway">
    <text evidence="2">Cell wall biogenesis; peptidoglycan biosynthesis.</text>
</comment>
<feature type="chain" id="PRO_5026838274" description="serine-type D-Ala-D-Ala carboxypeptidase" evidence="16">
    <location>
        <begin position="28"/>
        <end position="390"/>
    </location>
</feature>
<keyword evidence="8" id="KW-0378">Hydrolase</keyword>
<dbReference type="Gene3D" id="3.40.710.10">
    <property type="entry name" value="DD-peptidase/beta-lactamase superfamily"/>
    <property type="match status" value="1"/>
</dbReference>
<dbReference type="SMART" id="SM00936">
    <property type="entry name" value="PBP5_C"/>
    <property type="match status" value="1"/>
</dbReference>
<feature type="active site" evidence="13">
    <location>
        <position position="124"/>
    </location>
</feature>
<keyword evidence="11" id="KW-0961">Cell wall biogenesis/degradation</keyword>
<evidence type="ECO:0000256" key="8">
    <source>
        <dbReference type="ARBA" id="ARBA00022801"/>
    </source>
</evidence>
<dbReference type="GO" id="GO:0071555">
    <property type="term" value="P:cell wall organization"/>
    <property type="evidence" value="ECO:0007669"/>
    <property type="project" value="UniProtKB-KW"/>
</dbReference>
<organism evidence="18 19">
    <name type="scientific">Jiella pacifica</name>
    <dbReference type="NCBI Taxonomy" id="2696469"/>
    <lineage>
        <taxon>Bacteria</taxon>
        <taxon>Pseudomonadati</taxon>
        <taxon>Pseudomonadota</taxon>
        <taxon>Alphaproteobacteria</taxon>
        <taxon>Hyphomicrobiales</taxon>
        <taxon>Aurantimonadaceae</taxon>
        <taxon>Jiella</taxon>
    </lineage>
</organism>
<evidence type="ECO:0000256" key="2">
    <source>
        <dbReference type="ARBA" id="ARBA00004752"/>
    </source>
</evidence>
<dbReference type="GO" id="GO:0006508">
    <property type="term" value="P:proteolysis"/>
    <property type="evidence" value="ECO:0007669"/>
    <property type="project" value="UniProtKB-KW"/>
</dbReference>
<dbReference type="SUPFAM" id="SSF56601">
    <property type="entry name" value="beta-lactamase/transpeptidase-like"/>
    <property type="match status" value="1"/>
</dbReference>
<evidence type="ECO:0000256" key="15">
    <source>
        <dbReference type="RuleBase" id="RU004016"/>
    </source>
</evidence>
<reference evidence="18 19" key="1">
    <citation type="submission" date="2020-01" db="EMBL/GenBank/DDBJ databases">
        <title>Jiella pacifica sp. nov.</title>
        <authorList>
            <person name="Xue Z."/>
            <person name="Zhu S."/>
            <person name="Chen J."/>
            <person name="Yang J."/>
        </authorList>
    </citation>
    <scope>NUCLEOTIDE SEQUENCE [LARGE SCALE GENOMIC DNA]</scope>
    <source>
        <strain evidence="18 19">40Bstr34</strain>
    </source>
</reference>
<feature type="active site" description="Acyl-ester intermediate" evidence="13">
    <location>
        <position position="59"/>
    </location>
</feature>
<dbReference type="EMBL" id="JAAAMG010000005">
    <property type="protein sequence ID" value="NDW04354.1"/>
    <property type="molecule type" value="Genomic_DNA"/>
</dbReference>
<evidence type="ECO:0000256" key="6">
    <source>
        <dbReference type="ARBA" id="ARBA00022670"/>
    </source>
</evidence>
<evidence type="ECO:0000256" key="10">
    <source>
        <dbReference type="ARBA" id="ARBA00022984"/>
    </source>
</evidence>
<comment type="catalytic activity">
    <reaction evidence="12">
        <text>Preferential cleavage: (Ac)2-L-Lys-D-Ala-|-D-Ala. Also transpeptidation of peptidyl-alanyl moieties that are N-acyl substituents of D-alanine.</text>
        <dbReference type="EC" id="3.4.16.4"/>
    </reaction>
</comment>
<evidence type="ECO:0000313" key="18">
    <source>
        <dbReference type="EMBL" id="NDW04354.1"/>
    </source>
</evidence>